<feature type="binding site" evidence="5">
    <location>
        <begin position="584"/>
        <end position="585"/>
    </location>
    <ligand>
        <name>substrate</name>
    </ligand>
</feature>
<dbReference type="Gene3D" id="2.60.420.10">
    <property type="entry name" value="Maltose phosphorylase, domain 3"/>
    <property type="match status" value="1"/>
</dbReference>
<dbReference type="SUPFAM" id="SSF74650">
    <property type="entry name" value="Galactose mutarotase-like"/>
    <property type="match status" value="1"/>
</dbReference>
<dbReference type="Pfam" id="PF03632">
    <property type="entry name" value="Glyco_hydro_65m"/>
    <property type="match status" value="1"/>
</dbReference>
<dbReference type="FunFam" id="2.60.420.10:FF:000001">
    <property type="entry name" value="Family 65 glycosyl hydrolase"/>
    <property type="match status" value="1"/>
</dbReference>
<feature type="binding site" evidence="5">
    <location>
        <begin position="353"/>
        <end position="354"/>
    </location>
    <ligand>
        <name>substrate</name>
    </ligand>
</feature>
<dbReference type="AlphaFoldDB" id="A0A1C3H6T2"/>
<evidence type="ECO:0000259" key="6">
    <source>
        <dbReference type="Pfam" id="PF03632"/>
    </source>
</evidence>
<dbReference type="GO" id="GO:0050082">
    <property type="term" value="F:maltose phosphorylase activity"/>
    <property type="evidence" value="ECO:0007669"/>
    <property type="project" value="UniProtKB-EC"/>
</dbReference>
<dbReference type="GO" id="GO:0016052">
    <property type="term" value="P:carbohydrate catabolic process"/>
    <property type="evidence" value="ECO:0007669"/>
    <property type="project" value="UniProtKB-ARBA"/>
</dbReference>
<dbReference type="GO" id="GO:0004553">
    <property type="term" value="F:hydrolase activity, hydrolyzing O-glycosyl compounds"/>
    <property type="evidence" value="ECO:0007669"/>
    <property type="project" value="TreeGrafter"/>
</dbReference>
<dbReference type="InterPro" id="IPR012341">
    <property type="entry name" value="6hp_glycosidase-like_sf"/>
</dbReference>
<evidence type="ECO:0000256" key="1">
    <source>
        <dbReference type="ARBA" id="ARBA00006768"/>
    </source>
</evidence>
<dbReference type="GO" id="GO:0030246">
    <property type="term" value="F:carbohydrate binding"/>
    <property type="evidence" value="ECO:0007669"/>
    <property type="project" value="InterPro"/>
</dbReference>
<dbReference type="InterPro" id="IPR008928">
    <property type="entry name" value="6-hairpin_glycosidase_sf"/>
</dbReference>
<dbReference type="EC" id="2.4.1.64" evidence="9"/>
<gene>
    <name evidence="9" type="ORF">CHUV0807_2298</name>
</gene>
<dbReference type="InterPro" id="IPR037018">
    <property type="entry name" value="GH65_N"/>
</dbReference>
<dbReference type="PIRSF" id="PIRSF036289">
    <property type="entry name" value="Glycosyl_hydrolase_malt_phosph"/>
    <property type="match status" value="1"/>
</dbReference>
<evidence type="ECO:0000256" key="5">
    <source>
        <dbReference type="PIRSR" id="PIRSR036289-51"/>
    </source>
</evidence>
<keyword evidence="2 9" id="KW-0328">Glycosyltransferase</keyword>
<comment type="similarity">
    <text evidence="1">Belongs to the glycosyl hydrolase 65 family.</text>
</comment>
<dbReference type="GO" id="GO:0047656">
    <property type="term" value="F:alpha,alpha-trehalose phosphorylase activity"/>
    <property type="evidence" value="ECO:0007669"/>
    <property type="project" value="UniProtKB-EC"/>
</dbReference>
<dbReference type="InterPro" id="IPR005194">
    <property type="entry name" value="Glyco_hydro_65_C"/>
</dbReference>
<dbReference type="FunFam" id="1.50.10.10:FF:000043">
    <property type="entry name" value="Family 65 glycosyl hydrolase"/>
    <property type="match status" value="1"/>
</dbReference>
<dbReference type="Gene3D" id="1.50.10.10">
    <property type="match status" value="1"/>
</dbReference>
<dbReference type="EMBL" id="FKLO01000077">
    <property type="protein sequence ID" value="SAM71232.1"/>
    <property type="molecule type" value="Genomic_DNA"/>
</dbReference>
<accession>A0A1C3H6T2</accession>
<protein>
    <submittedName>
        <fullName evidence="9">Maltose phosphorylase / Trehalose phosphorylase</fullName>
        <ecNumber evidence="9">2.4.1.64</ecNumber>
        <ecNumber evidence="9">2.4.1.8</ecNumber>
    </submittedName>
</protein>
<dbReference type="InterPro" id="IPR011013">
    <property type="entry name" value="Gal_mutarotase_sf_dom"/>
</dbReference>
<evidence type="ECO:0000256" key="4">
    <source>
        <dbReference type="PIRSR" id="PIRSR036289-50"/>
    </source>
</evidence>
<evidence type="ECO:0000259" key="8">
    <source>
        <dbReference type="Pfam" id="PF03636"/>
    </source>
</evidence>
<dbReference type="Pfam" id="PF03633">
    <property type="entry name" value="Glyco_hydro_65C"/>
    <property type="match status" value="1"/>
</dbReference>
<feature type="domain" description="Glycoside hydrolase family 65 C-terminal" evidence="7">
    <location>
        <begin position="681"/>
        <end position="742"/>
    </location>
</feature>
<dbReference type="RefSeq" id="WP_079542008.1">
    <property type="nucleotide sequence ID" value="NZ_FKLO01000077.1"/>
</dbReference>
<dbReference type="Proteomes" id="UP000190837">
    <property type="component" value="Unassembled WGS sequence"/>
</dbReference>
<dbReference type="PANTHER" id="PTHR11051:SF14">
    <property type="entry name" value="MALTOSE PHOSPHORYLASE"/>
    <property type="match status" value="1"/>
</dbReference>
<dbReference type="PANTHER" id="PTHR11051">
    <property type="entry name" value="GLYCOSYL HYDROLASE-RELATED"/>
    <property type="match status" value="1"/>
</dbReference>
<evidence type="ECO:0000313" key="10">
    <source>
        <dbReference type="Proteomes" id="UP000190837"/>
    </source>
</evidence>
<reference evidence="10" key="1">
    <citation type="submission" date="2016-04" db="EMBL/GenBank/DDBJ databases">
        <authorList>
            <person name="Tagini F."/>
        </authorList>
    </citation>
    <scope>NUCLEOTIDE SEQUENCE [LARGE SCALE GENOMIC DNA]</scope>
    <source>
        <strain evidence="10">CHUV0807</strain>
    </source>
</reference>
<dbReference type="InterPro" id="IPR005195">
    <property type="entry name" value="Glyco_hydro_65_M"/>
</dbReference>
<feature type="active site" description="Proton donor" evidence="4">
    <location>
        <position position="482"/>
    </location>
</feature>
<keyword evidence="3 9" id="KW-0808">Transferase</keyword>
<dbReference type="InterPro" id="IPR005196">
    <property type="entry name" value="Glyco_hydro_65_N"/>
</dbReference>
<dbReference type="Pfam" id="PF03636">
    <property type="entry name" value="Glyco_hydro_65N"/>
    <property type="match status" value="1"/>
</dbReference>
<evidence type="ECO:0000259" key="7">
    <source>
        <dbReference type="Pfam" id="PF03633"/>
    </source>
</evidence>
<dbReference type="SUPFAM" id="SSF48208">
    <property type="entry name" value="Six-hairpin glycosidases"/>
    <property type="match status" value="1"/>
</dbReference>
<feature type="domain" description="Glycoside hydrolase family 65 N-terminal" evidence="8">
    <location>
        <begin position="15"/>
        <end position="261"/>
    </location>
</feature>
<sequence length="754" mass="85785">MYLRIMEIHPWSIRSTKLEKEHKRLQESLTSLGNGYMGMRGNFEETYTGDSHLGTYIGGVWFPDKTRVGWWKNGYPKYFGKAINALNYSKVAIYVDGQEVDLGKHAPTDFVLELDMHSGVLHRQFTLFGVQFRISKFLSVAQKELALIRWDITASDGKTHKVRIDAVIDADVKNEDANYEEKFWQVLARDVAADRGSIATQTVANPFGVDQFIVNAEQTFAGDFTATGHDSSDWRVTNRFEAEVGATPKTFEKRVIITTSRDYDGLAAVQKAGRDLSAKISGHNHADLLAAHEAGWKQRWDIADVVISGNDEAQQGIRFNLFQLFATYYGEDARLNIGPKGFTGEKYGGATYWDTEAYAVPLYLALAEPNVTRNLLKYRHNQLPQAQHNARQQGLAGALYPMVTFTGVECHNEWEITFEEIHRNGAIPYAIYNYTNYTGDDSYLAKEGLEVLVEVSRFWADRVHYSKRHGKYMIHGVTGPNEYENNINNNWYTNTLAAWVLQYTLDALQKHPRPDLNVSDAERGKWQDIIANMYYPEDKEQGIFVQHDGFLDKDIRPVSALSPDDLPLNQKWSWDKILRSPFIKQADVLQGIYFFGDRYTLDEKRRNFDYYEPMTVHESSLSPSIHAILAAELGKEAKAVEMYQRTARLDLDNYNNDTEDGLHITSMTGSWLAIVQGFAQMKTWGGTLSFAPFLPSDWTGYTFHINYRGRLIKIEVDGKNVTLRLLKGDALPLKLYGETLTLKDSHSAPLQKNG</sequence>
<evidence type="ECO:0000256" key="2">
    <source>
        <dbReference type="ARBA" id="ARBA00022676"/>
    </source>
</evidence>
<dbReference type="InterPro" id="IPR017045">
    <property type="entry name" value="Malt_Pase/Glycosyl_Hdrlase"/>
</dbReference>
<dbReference type="EC" id="2.4.1.8" evidence="9"/>
<dbReference type="NCBIfam" id="NF010380">
    <property type="entry name" value="PRK13807.1"/>
    <property type="match status" value="1"/>
</dbReference>
<name>A0A1C3H6T2_9GAMM</name>
<evidence type="ECO:0000313" key="9">
    <source>
        <dbReference type="EMBL" id="SAM71232.1"/>
    </source>
</evidence>
<feature type="domain" description="Glycoside hydrolase family 65 central catalytic" evidence="6">
    <location>
        <begin position="318"/>
        <end position="671"/>
    </location>
</feature>
<organism evidence="9 10">
    <name type="scientific">Cardiobacterium hominis</name>
    <dbReference type="NCBI Taxonomy" id="2718"/>
    <lineage>
        <taxon>Bacteria</taxon>
        <taxon>Pseudomonadati</taxon>
        <taxon>Pseudomonadota</taxon>
        <taxon>Gammaproteobacteria</taxon>
        <taxon>Cardiobacteriales</taxon>
        <taxon>Cardiobacteriaceae</taxon>
        <taxon>Cardiobacterium</taxon>
    </lineage>
</organism>
<evidence type="ECO:0000256" key="3">
    <source>
        <dbReference type="ARBA" id="ARBA00022679"/>
    </source>
</evidence>
<dbReference type="Gene3D" id="2.70.98.40">
    <property type="entry name" value="Glycoside hydrolase, family 65, N-terminal domain"/>
    <property type="match status" value="1"/>
</dbReference>
<proteinExistence type="inferred from homology"/>